<comment type="caution">
    <text evidence="4">The sequence shown here is derived from an EMBL/GenBank/DDBJ whole genome shotgun (WGS) entry which is preliminary data.</text>
</comment>
<reference evidence="4" key="1">
    <citation type="journal article" date="2014" name="Front. Microbiol.">
        <title>High frequency of phylogenetically diverse reductive dehalogenase-homologous genes in deep subseafloor sedimentary metagenomes.</title>
        <authorList>
            <person name="Kawai M."/>
            <person name="Futagami T."/>
            <person name="Toyoda A."/>
            <person name="Takaki Y."/>
            <person name="Nishi S."/>
            <person name="Hori S."/>
            <person name="Arai W."/>
            <person name="Tsubouchi T."/>
            <person name="Morono Y."/>
            <person name="Uchiyama I."/>
            <person name="Ito T."/>
            <person name="Fujiyama A."/>
            <person name="Inagaki F."/>
            <person name="Takami H."/>
        </authorList>
    </citation>
    <scope>NUCLEOTIDE SEQUENCE</scope>
    <source>
        <strain evidence="4">Expedition CK06-06</strain>
    </source>
</reference>
<evidence type="ECO:0000256" key="2">
    <source>
        <dbReference type="ARBA" id="ARBA00022980"/>
    </source>
</evidence>
<comment type="similarity">
    <text evidence="1">Belongs to the universal ribosomal protein uL29 family.</text>
</comment>
<evidence type="ECO:0008006" key="5">
    <source>
        <dbReference type="Google" id="ProtNLM"/>
    </source>
</evidence>
<dbReference type="GO" id="GO:0005840">
    <property type="term" value="C:ribosome"/>
    <property type="evidence" value="ECO:0007669"/>
    <property type="project" value="UniProtKB-KW"/>
</dbReference>
<keyword evidence="2" id="KW-0689">Ribosomal protein</keyword>
<protein>
    <recommendedName>
        <fullName evidence="5">Ribosomal protein L29</fullName>
    </recommendedName>
</protein>
<dbReference type="InterPro" id="IPR001854">
    <property type="entry name" value="Ribosomal_uL29"/>
</dbReference>
<proteinExistence type="inferred from homology"/>
<accession>X1ECB1</accession>
<dbReference type="GO" id="GO:0003735">
    <property type="term" value="F:structural constituent of ribosome"/>
    <property type="evidence" value="ECO:0007669"/>
    <property type="project" value="InterPro"/>
</dbReference>
<dbReference type="AlphaFoldDB" id="X1ECB1"/>
<evidence type="ECO:0000256" key="1">
    <source>
        <dbReference type="ARBA" id="ARBA00009254"/>
    </source>
</evidence>
<dbReference type="Gene3D" id="1.10.287.310">
    <property type="match status" value="1"/>
</dbReference>
<dbReference type="GO" id="GO:1990904">
    <property type="term" value="C:ribonucleoprotein complex"/>
    <property type="evidence" value="ECO:0007669"/>
    <property type="project" value="UniProtKB-KW"/>
</dbReference>
<name>X1ECB1_9ZZZZ</name>
<evidence type="ECO:0000256" key="3">
    <source>
        <dbReference type="ARBA" id="ARBA00023274"/>
    </source>
</evidence>
<sequence>MKINDLRNLTAKELLDLKTDLNRQVMKAQVTKGQASKKVSKRYNYKIFKEIRKTIARINTILNAK</sequence>
<dbReference type="Pfam" id="PF00831">
    <property type="entry name" value="Ribosomal_L29"/>
    <property type="match status" value="1"/>
</dbReference>
<evidence type="ECO:0000313" key="4">
    <source>
        <dbReference type="EMBL" id="GAH14779.1"/>
    </source>
</evidence>
<gene>
    <name evidence="4" type="ORF">S01H4_56566</name>
</gene>
<dbReference type="InterPro" id="IPR036049">
    <property type="entry name" value="Ribosomal_uL29_sf"/>
</dbReference>
<dbReference type="GO" id="GO:0006412">
    <property type="term" value="P:translation"/>
    <property type="evidence" value="ECO:0007669"/>
    <property type="project" value="InterPro"/>
</dbReference>
<keyword evidence="3" id="KW-0687">Ribonucleoprotein</keyword>
<dbReference type="EMBL" id="BART01032791">
    <property type="protein sequence ID" value="GAH14779.1"/>
    <property type="molecule type" value="Genomic_DNA"/>
</dbReference>
<dbReference type="HAMAP" id="MF_00374">
    <property type="entry name" value="Ribosomal_uL29"/>
    <property type="match status" value="1"/>
</dbReference>
<organism evidence="4">
    <name type="scientific">marine sediment metagenome</name>
    <dbReference type="NCBI Taxonomy" id="412755"/>
    <lineage>
        <taxon>unclassified sequences</taxon>
        <taxon>metagenomes</taxon>
        <taxon>ecological metagenomes</taxon>
    </lineage>
</organism>
<dbReference type="SUPFAM" id="SSF46561">
    <property type="entry name" value="Ribosomal protein L29 (L29p)"/>
    <property type="match status" value="1"/>
</dbReference>